<dbReference type="EMBL" id="KN823130">
    <property type="protein sequence ID" value="KIO21733.1"/>
    <property type="molecule type" value="Genomic_DNA"/>
</dbReference>
<feature type="transmembrane region" description="Helical" evidence="1">
    <location>
        <begin position="206"/>
        <end position="227"/>
    </location>
</feature>
<dbReference type="OrthoDB" id="3357408at2759"/>
<dbReference type="Proteomes" id="UP000054248">
    <property type="component" value="Unassembled WGS sequence"/>
</dbReference>
<feature type="transmembrane region" description="Helical" evidence="1">
    <location>
        <begin position="161"/>
        <end position="185"/>
    </location>
</feature>
<keyword evidence="1" id="KW-0472">Membrane</keyword>
<keyword evidence="3" id="KW-1185">Reference proteome</keyword>
<organism evidence="2 3">
    <name type="scientific">Tulasnella calospora MUT 4182</name>
    <dbReference type="NCBI Taxonomy" id="1051891"/>
    <lineage>
        <taxon>Eukaryota</taxon>
        <taxon>Fungi</taxon>
        <taxon>Dikarya</taxon>
        <taxon>Basidiomycota</taxon>
        <taxon>Agaricomycotina</taxon>
        <taxon>Agaricomycetes</taxon>
        <taxon>Cantharellales</taxon>
        <taxon>Tulasnellaceae</taxon>
        <taxon>Tulasnella</taxon>
    </lineage>
</organism>
<reference evidence="2 3" key="1">
    <citation type="submission" date="2014-04" db="EMBL/GenBank/DDBJ databases">
        <authorList>
            <consortium name="DOE Joint Genome Institute"/>
            <person name="Kuo A."/>
            <person name="Girlanda M."/>
            <person name="Perotto S."/>
            <person name="Kohler A."/>
            <person name="Nagy L.G."/>
            <person name="Floudas D."/>
            <person name="Copeland A."/>
            <person name="Barry K.W."/>
            <person name="Cichocki N."/>
            <person name="Veneault-Fourrey C."/>
            <person name="LaButti K."/>
            <person name="Lindquist E.A."/>
            <person name="Lipzen A."/>
            <person name="Lundell T."/>
            <person name="Morin E."/>
            <person name="Murat C."/>
            <person name="Sun H."/>
            <person name="Tunlid A."/>
            <person name="Henrissat B."/>
            <person name="Grigoriev I.V."/>
            <person name="Hibbett D.S."/>
            <person name="Martin F."/>
            <person name="Nordberg H.P."/>
            <person name="Cantor M.N."/>
            <person name="Hua S.X."/>
        </authorList>
    </citation>
    <scope>NUCLEOTIDE SEQUENCE [LARGE SCALE GENOMIC DNA]</scope>
    <source>
        <strain evidence="2 3">MUT 4182</strain>
    </source>
</reference>
<name>A0A0C3KJU2_9AGAM</name>
<sequence length="321" mass="35637">MGLSRLIGFSVDIAVSVLYSVLFVLATRKRVKSHGALGLIPAVLTIMFFLNTAQLVLQGVDIYRAFFVWSNVPGGAQAYFFDCSNGILPARDAILWILSFITDGLIIWRLFVVWLCNVYIIILPCLLLIAGLSTGMVMYYFTIGRMLENSMRLTPEIDKWWIITLGFTIAVNLVTPGLIIIRLWWIARKVGVIGSRSSRPYKQIAYALMESGSLYTVAATGHLVIFACGFYPALWMSGCILPTIIACVPCLIVLRITNSPPKQGLQLRYRPSCTSNFEVESRVHISDARQTSIDCPKPPGLEVQDSVFRPWSTKSDVGVGS</sequence>
<evidence type="ECO:0000313" key="3">
    <source>
        <dbReference type="Proteomes" id="UP000054248"/>
    </source>
</evidence>
<feature type="transmembrane region" description="Helical" evidence="1">
    <location>
        <begin position="118"/>
        <end position="141"/>
    </location>
</feature>
<feature type="transmembrane region" description="Helical" evidence="1">
    <location>
        <begin position="6"/>
        <end position="25"/>
    </location>
</feature>
<protein>
    <submittedName>
        <fullName evidence="2">Uncharacterized protein</fullName>
    </submittedName>
</protein>
<dbReference type="STRING" id="1051891.A0A0C3KJU2"/>
<dbReference type="AlphaFoldDB" id="A0A0C3KJU2"/>
<keyword evidence="1" id="KW-0812">Transmembrane</keyword>
<dbReference type="HOGENOM" id="CLU_866517_0_0_1"/>
<evidence type="ECO:0000256" key="1">
    <source>
        <dbReference type="SAM" id="Phobius"/>
    </source>
</evidence>
<proteinExistence type="predicted"/>
<feature type="transmembrane region" description="Helical" evidence="1">
    <location>
        <begin position="93"/>
        <end position="111"/>
    </location>
</feature>
<gene>
    <name evidence="2" type="ORF">M407DRAFT_245401</name>
</gene>
<accession>A0A0C3KJU2</accession>
<evidence type="ECO:0000313" key="2">
    <source>
        <dbReference type="EMBL" id="KIO21733.1"/>
    </source>
</evidence>
<feature type="transmembrane region" description="Helical" evidence="1">
    <location>
        <begin position="233"/>
        <end position="254"/>
    </location>
</feature>
<feature type="transmembrane region" description="Helical" evidence="1">
    <location>
        <begin position="37"/>
        <end position="57"/>
    </location>
</feature>
<keyword evidence="1" id="KW-1133">Transmembrane helix</keyword>
<reference evidence="3" key="2">
    <citation type="submission" date="2015-01" db="EMBL/GenBank/DDBJ databases">
        <title>Evolutionary Origins and Diversification of the Mycorrhizal Mutualists.</title>
        <authorList>
            <consortium name="DOE Joint Genome Institute"/>
            <consortium name="Mycorrhizal Genomics Consortium"/>
            <person name="Kohler A."/>
            <person name="Kuo A."/>
            <person name="Nagy L.G."/>
            <person name="Floudas D."/>
            <person name="Copeland A."/>
            <person name="Barry K.W."/>
            <person name="Cichocki N."/>
            <person name="Veneault-Fourrey C."/>
            <person name="LaButti K."/>
            <person name="Lindquist E.A."/>
            <person name="Lipzen A."/>
            <person name="Lundell T."/>
            <person name="Morin E."/>
            <person name="Murat C."/>
            <person name="Riley R."/>
            <person name="Ohm R."/>
            <person name="Sun H."/>
            <person name="Tunlid A."/>
            <person name="Henrissat B."/>
            <person name="Grigoriev I.V."/>
            <person name="Hibbett D.S."/>
            <person name="Martin F."/>
        </authorList>
    </citation>
    <scope>NUCLEOTIDE SEQUENCE [LARGE SCALE GENOMIC DNA]</scope>
    <source>
        <strain evidence="3">MUT 4182</strain>
    </source>
</reference>